<feature type="transmembrane region" description="Helical" evidence="1">
    <location>
        <begin position="7"/>
        <end position="26"/>
    </location>
</feature>
<dbReference type="OrthoDB" id="1176146at2"/>
<evidence type="ECO:0000256" key="1">
    <source>
        <dbReference type="SAM" id="Phobius"/>
    </source>
</evidence>
<dbReference type="Proteomes" id="UP000282076">
    <property type="component" value="Unassembled WGS sequence"/>
</dbReference>
<dbReference type="Pfam" id="PF14329">
    <property type="entry name" value="DUF4386"/>
    <property type="match status" value="1"/>
</dbReference>
<evidence type="ECO:0000313" key="3">
    <source>
        <dbReference type="Proteomes" id="UP000282076"/>
    </source>
</evidence>
<dbReference type="RefSeq" id="WP_120978431.1">
    <property type="nucleotide sequence ID" value="NZ_RBZM01000007.1"/>
</dbReference>
<sequence length="213" mass="23009">MKKNERAAGALFLVATGAFLIGSGLLDPILHRTDFLAGLHPDRTKAIAGLFLELVNAMAVVGIAMLLYPVLKKHNEAFALGYFGSRIIESALLITSLIGPFVLIALSDNEVAEGASYGSYFQTIVSLVVEAHFKLFEMAMIALSLGSLLFCYILYRSKLVPRFLPFIGFIGYAALLASSCLAIVGHDIGPVLYVPGAIFEIILPIWLIVKGFD</sequence>
<reference evidence="2 3" key="1">
    <citation type="submission" date="2018-10" db="EMBL/GenBank/DDBJ databases">
        <title>Cohnella sp. M2MS4P-1, whole genome shotgun sequence.</title>
        <authorList>
            <person name="Tuo L."/>
        </authorList>
    </citation>
    <scope>NUCLEOTIDE SEQUENCE [LARGE SCALE GENOMIC DNA]</scope>
    <source>
        <strain evidence="2 3">M2MS4P-1</strain>
    </source>
</reference>
<organism evidence="2 3">
    <name type="scientific">Cohnella endophytica</name>
    <dbReference type="NCBI Taxonomy" id="2419778"/>
    <lineage>
        <taxon>Bacteria</taxon>
        <taxon>Bacillati</taxon>
        <taxon>Bacillota</taxon>
        <taxon>Bacilli</taxon>
        <taxon>Bacillales</taxon>
        <taxon>Paenibacillaceae</taxon>
        <taxon>Cohnella</taxon>
    </lineage>
</organism>
<keyword evidence="1" id="KW-1133">Transmembrane helix</keyword>
<feature type="transmembrane region" description="Helical" evidence="1">
    <location>
        <begin position="190"/>
        <end position="209"/>
    </location>
</feature>
<accession>A0A494XLX9</accession>
<dbReference type="InterPro" id="IPR025495">
    <property type="entry name" value="DUF4386"/>
</dbReference>
<proteinExistence type="predicted"/>
<gene>
    <name evidence="2" type="ORF">D7Z26_18200</name>
</gene>
<dbReference type="AlphaFoldDB" id="A0A494XLX9"/>
<keyword evidence="1" id="KW-0472">Membrane</keyword>
<comment type="caution">
    <text evidence="2">The sequence shown here is derived from an EMBL/GenBank/DDBJ whole genome shotgun (WGS) entry which is preliminary data.</text>
</comment>
<dbReference type="EMBL" id="RBZM01000007">
    <property type="protein sequence ID" value="RKP51700.1"/>
    <property type="molecule type" value="Genomic_DNA"/>
</dbReference>
<feature type="transmembrane region" description="Helical" evidence="1">
    <location>
        <begin position="162"/>
        <end position="184"/>
    </location>
</feature>
<keyword evidence="1" id="KW-0812">Transmembrane</keyword>
<feature type="transmembrane region" description="Helical" evidence="1">
    <location>
        <begin position="135"/>
        <end position="155"/>
    </location>
</feature>
<feature type="transmembrane region" description="Helical" evidence="1">
    <location>
        <begin position="83"/>
        <end position="106"/>
    </location>
</feature>
<evidence type="ECO:0000313" key="2">
    <source>
        <dbReference type="EMBL" id="RKP51700.1"/>
    </source>
</evidence>
<feature type="transmembrane region" description="Helical" evidence="1">
    <location>
        <begin position="46"/>
        <end position="71"/>
    </location>
</feature>
<keyword evidence="3" id="KW-1185">Reference proteome</keyword>
<name>A0A494XLX9_9BACL</name>
<protein>
    <submittedName>
        <fullName evidence="2">DUF4386 domain-containing protein</fullName>
    </submittedName>
</protein>